<dbReference type="InterPro" id="IPR000757">
    <property type="entry name" value="Beta-glucanase-like"/>
</dbReference>
<sequence length="778" mass="84520">MASEPSSPRTPTHPETHQMLPLSPTQATPFLSEVGGTSTQASRSSSFVSSPLNPSSPTTPGASTPPYPTRHASSSRPTSRGSSMNFGRFAASPDETGVMGPGPYPFSRESMLNGTASSRGSMVLYRLADESDRASLLVPPRPMGGAGHRNSIASFASTSTMATDSKYPSDHQSTRGLVPYAYDPAADELDPLDDEDLVLDPAHGTKMKDGYQSPRSSKQHRHSFPWRGIANLGMLILVILALLALFISYPVISYVRNSPLIRLLDSNARVNGTGQVAVQPNMPQLVDPDTPKSAHTRTGFDGKPYTLVFSDEFNADGRTFYPGDDPYWEAVDLWYGNTNDLEWYDPSQIVTRDGSLIITMDSTSTTDPRQSVGSTAPFTVEENHNQTYRSGMLQSWNKMCFTRGYMEVSLTLPGPNANAAGYWPGVWTMGNLARPGYTASTDGTWPYTYSTCDLGTFPNQTLADKSGPPAALNCPACSGKYKFELSWLSGQKLSACSCPGSDHPGPDVTVGRGAPEIDILEAERNKIAVAGQVVSQSAQFAPFNANYQYVNTTTASWQVFNSSISRANNYRGSGVQQAVSGLTEVPGTGFQGSGADFITYGFEYWSDPKDPSTGFITWQVNGTESISMGASAVGPDVDSKIGQRLIPVEPMSLILNLGTSPNWGTPDLTTMVFPAEMRVDYVRIYQRDGETNLGCDPKDYPTKDYIDRHMVAFTNPNLTTWQWDKPRNSLVRLLVASSLCILETDGFVVPRRMLTLMLMSAVLRNLGTIQVSSRISLM</sequence>
<proteinExistence type="inferred from homology"/>
<dbReference type="GO" id="GO:0031505">
    <property type="term" value="P:fungal-type cell wall organization"/>
    <property type="evidence" value="ECO:0007669"/>
    <property type="project" value="TreeGrafter"/>
</dbReference>
<dbReference type="PROSITE" id="PS51762">
    <property type="entry name" value="GH16_2"/>
    <property type="match status" value="1"/>
</dbReference>
<dbReference type="Proteomes" id="UP001295794">
    <property type="component" value="Unassembled WGS sequence"/>
</dbReference>
<dbReference type="Pfam" id="PF03935">
    <property type="entry name" value="SKN1_KRE6_Sbg1"/>
    <property type="match status" value="1"/>
</dbReference>
<keyword evidence="7" id="KW-0325">Glycoprotein</keyword>
<evidence type="ECO:0000256" key="1">
    <source>
        <dbReference type="ARBA" id="ARBA00004606"/>
    </source>
</evidence>
<feature type="compositionally biased region" description="Low complexity" evidence="9">
    <location>
        <begin position="74"/>
        <end position="83"/>
    </location>
</feature>
<feature type="region of interest" description="Disordered" evidence="9">
    <location>
        <begin position="1"/>
        <end position="102"/>
    </location>
</feature>
<evidence type="ECO:0000256" key="7">
    <source>
        <dbReference type="ARBA" id="ARBA00023180"/>
    </source>
</evidence>
<feature type="domain" description="GH16" evidence="11">
    <location>
        <begin position="298"/>
        <end position="690"/>
    </location>
</feature>
<comment type="caution">
    <text evidence="12">The sequence shown here is derived from an EMBL/GenBank/DDBJ whole genome shotgun (WGS) entry which is preliminary data.</text>
</comment>
<dbReference type="GO" id="GO:0015926">
    <property type="term" value="F:glucosidase activity"/>
    <property type="evidence" value="ECO:0007669"/>
    <property type="project" value="TreeGrafter"/>
</dbReference>
<gene>
    <name evidence="12" type="ORF">MYCIT1_LOCUS1241</name>
</gene>
<keyword evidence="3 10" id="KW-0812">Transmembrane</keyword>
<evidence type="ECO:0000313" key="12">
    <source>
        <dbReference type="EMBL" id="CAK5262482.1"/>
    </source>
</evidence>
<comment type="subcellular location">
    <subcellularLocation>
        <location evidence="1">Membrane</location>
        <topology evidence="1">Single-pass type II membrane protein</topology>
    </subcellularLocation>
</comment>
<dbReference type="Gene3D" id="2.60.120.200">
    <property type="match status" value="2"/>
</dbReference>
<dbReference type="GO" id="GO:0005886">
    <property type="term" value="C:plasma membrane"/>
    <property type="evidence" value="ECO:0007669"/>
    <property type="project" value="TreeGrafter"/>
</dbReference>
<keyword evidence="4" id="KW-0735">Signal-anchor</keyword>
<reference evidence="12" key="1">
    <citation type="submission" date="2023-11" db="EMBL/GenBank/DDBJ databases">
        <authorList>
            <person name="De Vega J J."/>
            <person name="De Vega J J."/>
        </authorList>
    </citation>
    <scope>NUCLEOTIDE SEQUENCE</scope>
</reference>
<evidence type="ECO:0000256" key="5">
    <source>
        <dbReference type="ARBA" id="ARBA00022989"/>
    </source>
</evidence>
<evidence type="ECO:0000313" key="13">
    <source>
        <dbReference type="Proteomes" id="UP001295794"/>
    </source>
</evidence>
<keyword evidence="6 10" id="KW-0472">Membrane</keyword>
<evidence type="ECO:0000256" key="8">
    <source>
        <dbReference type="ARBA" id="ARBA00023316"/>
    </source>
</evidence>
<evidence type="ECO:0000259" key="11">
    <source>
        <dbReference type="PROSITE" id="PS51762"/>
    </source>
</evidence>
<keyword evidence="5 10" id="KW-1133">Transmembrane helix</keyword>
<dbReference type="PANTHER" id="PTHR31361">
    <property type="entry name" value="BETA-GLUCAN SYNTHESIS-ASSOCIATED PROTEIN KRE6-RELATED"/>
    <property type="match status" value="1"/>
</dbReference>
<dbReference type="AlphaFoldDB" id="A0AAD2JUF4"/>
<keyword evidence="13" id="KW-1185">Reference proteome</keyword>
<dbReference type="GO" id="GO:0006078">
    <property type="term" value="P:(1-&gt;6)-beta-D-glucan biosynthetic process"/>
    <property type="evidence" value="ECO:0007669"/>
    <property type="project" value="TreeGrafter"/>
</dbReference>
<protein>
    <recommendedName>
        <fullName evidence="11">GH16 domain-containing protein</fullName>
    </recommendedName>
</protein>
<dbReference type="SUPFAM" id="SSF49899">
    <property type="entry name" value="Concanavalin A-like lectins/glucanases"/>
    <property type="match status" value="1"/>
</dbReference>
<dbReference type="PANTHER" id="PTHR31361:SF1">
    <property type="entry name" value="BETA-GLUCAN SYNTHESIS-ASSOCIATED PROTEIN KRE6-RELATED"/>
    <property type="match status" value="1"/>
</dbReference>
<evidence type="ECO:0000256" key="2">
    <source>
        <dbReference type="ARBA" id="ARBA00010962"/>
    </source>
</evidence>
<keyword evidence="8" id="KW-0961">Cell wall biogenesis/degradation</keyword>
<evidence type="ECO:0000256" key="9">
    <source>
        <dbReference type="SAM" id="MobiDB-lite"/>
    </source>
</evidence>
<evidence type="ECO:0000256" key="4">
    <source>
        <dbReference type="ARBA" id="ARBA00022968"/>
    </source>
</evidence>
<feature type="transmembrane region" description="Helical" evidence="10">
    <location>
        <begin position="228"/>
        <end position="252"/>
    </location>
</feature>
<comment type="similarity">
    <text evidence="2">Belongs to the SKN1/KRE6 family.</text>
</comment>
<accession>A0AAD2JUF4</accession>
<dbReference type="GO" id="GO:0005789">
    <property type="term" value="C:endoplasmic reticulum membrane"/>
    <property type="evidence" value="ECO:0007669"/>
    <property type="project" value="TreeGrafter"/>
</dbReference>
<name>A0AAD2JUF4_9AGAR</name>
<dbReference type="InterPro" id="IPR005629">
    <property type="entry name" value="Skn1/Kre6/Sbg1"/>
</dbReference>
<evidence type="ECO:0000256" key="10">
    <source>
        <dbReference type="SAM" id="Phobius"/>
    </source>
</evidence>
<evidence type="ECO:0000256" key="3">
    <source>
        <dbReference type="ARBA" id="ARBA00022692"/>
    </source>
</evidence>
<dbReference type="InterPro" id="IPR013320">
    <property type="entry name" value="ConA-like_dom_sf"/>
</dbReference>
<feature type="compositionally biased region" description="Polar residues" evidence="9">
    <location>
        <begin position="1"/>
        <end position="10"/>
    </location>
</feature>
<feature type="compositionally biased region" description="Low complexity" evidence="9">
    <location>
        <begin position="38"/>
        <end position="62"/>
    </location>
</feature>
<dbReference type="EMBL" id="CAVNYO010000019">
    <property type="protein sequence ID" value="CAK5262482.1"/>
    <property type="molecule type" value="Genomic_DNA"/>
</dbReference>
<evidence type="ECO:0000256" key="6">
    <source>
        <dbReference type="ARBA" id="ARBA00023136"/>
    </source>
</evidence>
<organism evidence="12 13">
    <name type="scientific">Mycena citricolor</name>
    <dbReference type="NCBI Taxonomy" id="2018698"/>
    <lineage>
        <taxon>Eukaryota</taxon>
        <taxon>Fungi</taxon>
        <taxon>Dikarya</taxon>
        <taxon>Basidiomycota</taxon>
        <taxon>Agaricomycotina</taxon>
        <taxon>Agaricomycetes</taxon>
        <taxon>Agaricomycetidae</taxon>
        <taxon>Agaricales</taxon>
        <taxon>Marasmiineae</taxon>
        <taxon>Mycenaceae</taxon>
        <taxon>Mycena</taxon>
    </lineage>
</organism>